<comment type="caution">
    <text evidence="2">The sequence shown here is derived from an EMBL/GenBank/DDBJ whole genome shotgun (WGS) entry which is preliminary data.</text>
</comment>
<proteinExistence type="predicted"/>
<evidence type="ECO:0000313" key="2">
    <source>
        <dbReference type="EMBL" id="MPC37483.1"/>
    </source>
</evidence>
<organism evidence="2 3">
    <name type="scientific">Portunus trituberculatus</name>
    <name type="common">Swimming crab</name>
    <name type="synonym">Neptunus trituberculatus</name>
    <dbReference type="NCBI Taxonomy" id="210409"/>
    <lineage>
        <taxon>Eukaryota</taxon>
        <taxon>Metazoa</taxon>
        <taxon>Ecdysozoa</taxon>
        <taxon>Arthropoda</taxon>
        <taxon>Crustacea</taxon>
        <taxon>Multicrustacea</taxon>
        <taxon>Malacostraca</taxon>
        <taxon>Eumalacostraca</taxon>
        <taxon>Eucarida</taxon>
        <taxon>Decapoda</taxon>
        <taxon>Pleocyemata</taxon>
        <taxon>Brachyura</taxon>
        <taxon>Eubrachyura</taxon>
        <taxon>Portunoidea</taxon>
        <taxon>Portunidae</taxon>
        <taxon>Portuninae</taxon>
        <taxon>Portunus</taxon>
    </lineage>
</organism>
<dbReference type="EMBL" id="VSRR010003794">
    <property type="protein sequence ID" value="MPC37483.1"/>
    <property type="molecule type" value="Genomic_DNA"/>
</dbReference>
<name>A0A5B7EXA1_PORTR</name>
<evidence type="ECO:0000313" key="3">
    <source>
        <dbReference type="Proteomes" id="UP000324222"/>
    </source>
</evidence>
<evidence type="ECO:0000256" key="1">
    <source>
        <dbReference type="SAM" id="MobiDB-lite"/>
    </source>
</evidence>
<protein>
    <submittedName>
        <fullName evidence="2">Uncharacterized protein</fullName>
    </submittedName>
</protein>
<sequence>MVGGEQDDNQSHQNSGDTCLHLLGGSPFSPAHPGPSSPPSGSRSAKLLDVTVDDQLTWKQHVTTTVRLAAYRLYMLRRLKSLGIPTDELKGIFLTFIQPRLIVCLHSMVLLPQLHPTATTGGCAKRGDAGSSLALPTLITITP</sequence>
<accession>A0A5B7EXA1</accession>
<feature type="region of interest" description="Disordered" evidence="1">
    <location>
        <begin position="1"/>
        <end position="45"/>
    </location>
</feature>
<gene>
    <name evidence="2" type="ORF">E2C01_030964</name>
</gene>
<dbReference type="Proteomes" id="UP000324222">
    <property type="component" value="Unassembled WGS sequence"/>
</dbReference>
<reference evidence="2 3" key="1">
    <citation type="submission" date="2019-05" db="EMBL/GenBank/DDBJ databases">
        <title>Another draft genome of Portunus trituberculatus and its Hox gene families provides insights of decapod evolution.</title>
        <authorList>
            <person name="Jeong J.-H."/>
            <person name="Song I."/>
            <person name="Kim S."/>
            <person name="Choi T."/>
            <person name="Kim D."/>
            <person name="Ryu S."/>
            <person name="Kim W."/>
        </authorList>
    </citation>
    <scope>NUCLEOTIDE SEQUENCE [LARGE SCALE GENOMIC DNA]</scope>
    <source>
        <tissue evidence="2">Muscle</tissue>
    </source>
</reference>
<keyword evidence="3" id="KW-1185">Reference proteome</keyword>
<dbReference type="AlphaFoldDB" id="A0A5B7EXA1"/>